<dbReference type="EMBL" id="GBRH01279470">
    <property type="protein sequence ID" value="JAD18425.1"/>
    <property type="molecule type" value="Transcribed_RNA"/>
</dbReference>
<sequence>MGEPSVQNRILSSEPFSTNSETSILCGPSEQNPQILTRFIW</sequence>
<feature type="region of interest" description="Disordered" evidence="1">
    <location>
        <begin position="1"/>
        <end position="29"/>
    </location>
</feature>
<evidence type="ECO:0000313" key="2">
    <source>
        <dbReference type="EMBL" id="JAD18425.1"/>
    </source>
</evidence>
<proteinExistence type="predicted"/>
<accession>A0A0A8Y0H7</accession>
<reference evidence="2" key="2">
    <citation type="journal article" date="2015" name="Data Brief">
        <title>Shoot transcriptome of the giant reed, Arundo donax.</title>
        <authorList>
            <person name="Barrero R.A."/>
            <person name="Guerrero F.D."/>
            <person name="Moolhuijzen P."/>
            <person name="Goolsby J.A."/>
            <person name="Tidwell J."/>
            <person name="Bellgard S.E."/>
            <person name="Bellgard M.I."/>
        </authorList>
    </citation>
    <scope>NUCLEOTIDE SEQUENCE</scope>
    <source>
        <tissue evidence="2">Shoot tissue taken approximately 20 cm above the soil surface</tissue>
    </source>
</reference>
<reference evidence="2" key="1">
    <citation type="submission" date="2014-09" db="EMBL/GenBank/DDBJ databases">
        <authorList>
            <person name="Magalhaes I.L.F."/>
            <person name="Oliveira U."/>
            <person name="Santos F.R."/>
            <person name="Vidigal T.H.D.A."/>
            <person name="Brescovit A.D."/>
            <person name="Santos A.J."/>
        </authorList>
    </citation>
    <scope>NUCLEOTIDE SEQUENCE</scope>
    <source>
        <tissue evidence="2">Shoot tissue taken approximately 20 cm above the soil surface</tissue>
    </source>
</reference>
<dbReference type="AlphaFoldDB" id="A0A0A8Y0H7"/>
<protein>
    <submittedName>
        <fullName evidence="2">Uncharacterized protein</fullName>
    </submittedName>
</protein>
<organism evidence="2">
    <name type="scientific">Arundo donax</name>
    <name type="common">Giant reed</name>
    <name type="synonym">Donax arundinaceus</name>
    <dbReference type="NCBI Taxonomy" id="35708"/>
    <lineage>
        <taxon>Eukaryota</taxon>
        <taxon>Viridiplantae</taxon>
        <taxon>Streptophyta</taxon>
        <taxon>Embryophyta</taxon>
        <taxon>Tracheophyta</taxon>
        <taxon>Spermatophyta</taxon>
        <taxon>Magnoliopsida</taxon>
        <taxon>Liliopsida</taxon>
        <taxon>Poales</taxon>
        <taxon>Poaceae</taxon>
        <taxon>PACMAD clade</taxon>
        <taxon>Arundinoideae</taxon>
        <taxon>Arundineae</taxon>
        <taxon>Arundo</taxon>
    </lineage>
</organism>
<name>A0A0A8Y0H7_ARUDO</name>
<evidence type="ECO:0000256" key="1">
    <source>
        <dbReference type="SAM" id="MobiDB-lite"/>
    </source>
</evidence>